<reference evidence="2 3" key="1">
    <citation type="submission" date="2018-11" db="EMBL/GenBank/DDBJ databases">
        <title>Genomic analysis of Haloarcula hispanica CBA1121.</title>
        <authorList>
            <person name="Kim Y.B."/>
            <person name="Roh S.W."/>
        </authorList>
    </citation>
    <scope>NUCLEOTIDE SEQUENCE [LARGE SCALE GENOMIC DNA]</scope>
    <source>
        <strain evidence="2 3">CBA1121</strain>
    </source>
</reference>
<evidence type="ECO:0000256" key="1">
    <source>
        <dbReference type="SAM" id="MobiDB-lite"/>
    </source>
</evidence>
<evidence type="ECO:0000313" key="3">
    <source>
        <dbReference type="Proteomes" id="UP000326244"/>
    </source>
</evidence>
<dbReference type="EMBL" id="RQWK01000002">
    <property type="protein sequence ID" value="KAA9404771.1"/>
    <property type="molecule type" value="Genomic_DNA"/>
</dbReference>
<comment type="caution">
    <text evidence="2">The sequence shown here is derived from an EMBL/GenBank/DDBJ whole genome shotgun (WGS) entry which is preliminary data.</text>
</comment>
<dbReference type="RefSeq" id="WP_151103981.1">
    <property type="nucleotide sequence ID" value="NZ_RQWK01000002.1"/>
</dbReference>
<sequence length="105" mass="12076">MATYYVLSSPDHNPDSNHSSEWPKELGLSFDDREIRLFQGKGHGLGGAVYDFEDFRLDEWAEFVDACAGDWLREELSRHESLTAIDEADFVRTLNRHATFATEEH</sequence>
<proteinExistence type="predicted"/>
<evidence type="ECO:0000313" key="2">
    <source>
        <dbReference type="EMBL" id="KAA9404771.1"/>
    </source>
</evidence>
<dbReference type="Proteomes" id="UP000326244">
    <property type="component" value="Unassembled WGS sequence"/>
</dbReference>
<name>A0A5J5LCQ3_HALHI</name>
<feature type="region of interest" description="Disordered" evidence="1">
    <location>
        <begin position="1"/>
        <end position="22"/>
    </location>
</feature>
<gene>
    <name evidence="2" type="ORF">EGO51_15555</name>
</gene>
<dbReference type="AlphaFoldDB" id="A0A5J5LCQ3"/>
<organism evidence="2 3">
    <name type="scientific">Haloarcula hispanica</name>
    <dbReference type="NCBI Taxonomy" id="51589"/>
    <lineage>
        <taxon>Archaea</taxon>
        <taxon>Methanobacteriati</taxon>
        <taxon>Methanobacteriota</taxon>
        <taxon>Stenosarchaea group</taxon>
        <taxon>Halobacteria</taxon>
        <taxon>Halobacteriales</taxon>
        <taxon>Haloarculaceae</taxon>
        <taxon>Haloarcula</taxon>
    </lineage>
</organism>
<accession>A0A5J5LCQ3</accession>
<protein>
    <submittedName>
        <fullName evidence="2">Uncharacterized protein</fullName>
    </submittedName>
</protein>